<keyword evidence="16" id="KW-1185">Reference proteome</keyword>
<evidence type="ECO:0000256" key="7">
    <source>
        <dbReference type="ARBA" id="ARBA00022837"/>
    </source>
</evidence>
<keyword evidence="2 12" id="KW-0645">Protease</keyword>
<feature type="domain" description="P/Homo B" evidence="14">
    <location>
        <begin position="491"/>
        <end position="617"/>
    </location>
</feature>
<evidence type="ECO:0000256" key="2">
    <source>
        <dbReference type="ARBA" id="ARBA00022670"/>
    </source>
</evidence>
<dbReference type="PANTHER" id="PTHR42884">
    <property type="entry name" value="PROPROTEIN CONVERTASE SUBTILISIN/KEXIN-RELATED"/>
    <property type="match status" value="1"/>
</dbReference>
<comment type="caution">
    <text evidence="15">The sequence shown here is derived from an EMBL/GenBank/DDBJ whole genome shotgun (WGS) entry which is preliminary data.</text>
</comment>
<dbReference type="GO" id="GO:0016486">
    <property type="term" value="P:peptide hormone processing"/>
    <property type="evidence" value="ECO:0007669"/>
    <property type="project" value="TreeGrafter"/>
</dbReference>
<dbReference type="PROSITE" id="PS00137">
    <property type="entry name" value="SUBTILASE_HIS"/>
    <property type="match status" value="1"/>
</dbReference>
<keyword evidence="10" id="KW-0325">Glycoprotein</keyword>
<keyword evidence="8" id="KW-0865">Zymogen</keyword>
<dbReference type="PANTHER" id="PTHR42884:SF14">
    <property type="entry name" value="NEUROENDOCRINE CONVERTASE 1"/>
    <property type="match status" value="1"/>
</dbReference>
<dbReference type="InterPro" id="IPR036852">
    <property type="entry name" value="Peptidase_S8/S53_dom_sf"/>
</dbReference>
<feature type="signal peptide" evidence="13">
    <location>
        <begin position="1"/>
        <end position="23"/>
    </location>
</feature>
<evidence type="ECO:0000259" key="14">
    <source>
        <dbReference type="PROSITE" id="PS51829"/>
    </source>
</evidence>
<accession>A0A8J2WNK9</accession>
<dbReference type="OrthoDB" id="300641at2759"/>
<dbReference type="PROSITE" id="PS00138">
    <property type="entry name" value="SUBTILASE_SER"/>
    <property type="match status" value="1"/>
</dbReference>
<evidence type="ECO:0000256" key="4">
    <source>
        <dbReference type="ARBA" id="ARBA00022729"/>
    </source>
</evidence>
<evidence type="ECO:0000256" key="12">
    <source>
        <dbReference type="PROSITE-ProRule" id="PRU01240"/>
    </source>
</evidence>
<dbReference type="GO" id="GO:0005615">
    <property type="term" value="C:extracellular space"/>
    <property type="evidence" value="ECO:0007669"/>
    <property type="project" value="TreeGrafter"/>
</dbReference>
<gene>
    <name evidence="15" type="ORF">DGAL_LOCUS13370</name>
</gene>
<dbReference type="InterPro" id="IPR032815">
    <property type="entry name" value="S8_pro-domain"/>
</dbReference>
<evidence type="ECO:0000256" key="11">
    <source>
        <dbReference type="PIRSR" id="PIRSR615500-1"/>
    </source>
</evidence>
<protein>
    <recommendedName>
        <fullName evidence="14">P/Homo B domain-containing protein</fullName>
    </recommendedName>
</protein>
<keyword evidence="7" id="KW-0106">Calcium</keyword>
<dbReference type="GO" id="GO:0043005">
    <property type="term" value="C:neuron projection"/>
    <property type="evidence" value="ECO:0007669"/>
    <property type="project" value="TreeGrafter"/>
</dbReference>
<dbReference type="InterPro" id="IPR038466">
    <property type="entry name" value="S8_pro-domain_sf"/>
</dbReference>
<dbReference type="Pfam" id="PF00082">
    <property type="entry name" value="Peptidase_S8"/>
    <property type="match status" value="1"/>
</dbReference>
<dbReference type="SUPFAM" id="SSF49785">
    <property type="entry name" value="Galactose-binding domain-like"/>
    <property type="match status" value="1"/>
</dbReference>
<dbReference type="InterPro" id="IPR015500">
    <property type="entry name" value="Peptidase_S8_subtilisin-rel"/>
</dbReference>
<dbReference type="Pfam" id="PF16470">
    <property type="entry name" value="S8_pro-domain"/>
    <property type="match status" value="1"/>
</dbReference>
<dbReference type="PRINTS" id="PR00723">
    <property type="entry name" value="SUBTILISIN"/>
</dbReference>
<dbReference type="InterPro" id="IPR008979">
    <property type="entry name" value="Galactose-bd-like_sf"/>
</dbReference>
<dbReference type="InterPro" id="IPR023828">
    <property type="entry name" value="Peptidase_S8_Ser-AS"/>
</dbReference>
<dbReference type="Gene3D" id="3.40.50.200">
    <property type="entry name" value="Peptidase S8/S53 domain"/>
    <property type="match status" value="1"/>
</dbReference>
<reference evidence="15" key="1">
    <citation type="submission" date="2021-11" db="EMBL/GenBank/DDBJ databases">
        <authorList>
            <person name="Schell T."/>
        </authorList>
    </citation>
    <scope>NUCLEOTIDE SEQUENCE</scope>
    <source>
        <strain evidence="15">M5</strain>
    </source>
</reference>
<keyword evidence="9" id="KW-1015">Disulfide bond</keyword>
<dbReference type="InterPro" id="IPR000209">
    <property type="entry name" value="Peptidase_S8/S53_dom"/>
</dbReference>
<feature type="active site" description="Charge relay system" evidence="11 12">
    <location>
        <position position="188"/>
    </location>
</feature>
<evidence type="ECO:0000256" key="10">
    <source>
        <dbReference type="ARBA" id="ARBA00023180"/>
    </source>
</evidence>
<dbReference type="InterPro" id="IPR034182">
    <property type="entry name" value="Kexin/furin"/>
</dbReference>
<evidence type="ECO:0000256" key="5">
    <source>
        <dbReference type="ARBA" id="ARBA00022801"/>
    </source>
</evidence>
<evidence type="ECO:0000256" key="9">
    <source>
        <dbReference type="ARBA" id="ARBA00023157"/>
    </source>
</evidence>
<dbReference type="GO" id="GO:0004252">
    <property type="term" value="F:serine-type endopeptidase activity"/>
    <property type="evidence" value="ECO:0007669"/>
    <property type="project" value="UniProtKB-UniRule"/>
</dbReference>
<dbReference type="Gene3D" id="2.60.120.260">
    <property type="entry name" value="Galactose-binding domain-like"/>
    <property type="match status" value="1"/>
</dbReference>
<organism evidence="15 16">
    <name type="scientific">Daphnia galeata</name>
    <dbReference type="NCBI Taxonomy" id="27404"/>
    <lineage>
        <taxon>Eukaryota</taxon>
        <taxon>Metazoa</taxon>
        <taxon>Ecdysozoa</taxon>
        <taxon>Arthropoda</taxon>
        <taxon>Crustacea</taxon>
        <taxon>Branchiopoda</taxon>
        <taxon>Diplostraca</taxon>
        <taxon>Cladocera</taxon>
        <taxon>Anomopoda</taxon>
        <taxon>Daphniidae</taxon>
        <taxon>Daphnia</taxon>
    </lineage>
</organism>
<sequence length="617" mass="67188">MMMSWSASALFTIFLLISNSVIAQSRQRQQSDDVVFHVPSAERSSAQELADEHGLQYVSELFPGSDYHHAIMKQRHFNFNISFAMEKLSADPRVSWAERQTYQPRELRFITSNISNVIDQQLDDEDITSLPTGGNEIESDGMELFNDPLYPLQWYLHGKNGEDTHHLNVTPVWRKGLTGQGVAIAVLDDNVNPSSPEIRRNYDPNISVDLGAKTGPGIKKNPIHGTYCASIIAAEANNNLCGVGVAFQARVGGVRLLAKKRVLDVQEARALNYKLTEVDIYSASWGPPDDGQHIGGPGKLASHALERGIQLGRRGLGSIYIWASGNGGIKGDNCAYDSYASSIYTLSVSSLTPQGLSPYYAEPCPAVLTSLYVGGQHVRPNSVFDVEKTANVVVPEGNNGCQNQFQGTSAAAPLAAGIIALLLEANPSLTWRDVQHLVVLNSSPPKQDRELKTQSPTHWQVNGAGLRSNVLYGFGALNAGRLIEMGSHWKSVPAQIRTSTQCPAGPIPLPVNTPVHITLNVLNNNITSLEYVSVAIGVDVQPRGALTISLQSPSGMTSHLLAPRPNDQSTYGLSNWNLTSAQFWGENPSGQWRLYLSNLSPKNQGILHFCSLILYGF</sequence>
<dbReference type="EMBL" id="CAKKLH010000296">
    <property type="protein sequence ID" value="CAH0109880.1"/>
    <property type="molecule type" value="Genomic_DNA"/>
</dbReference>
<dbReference type="CDD" id="cd04059">
    <property type="entry name" value="Peptidases_S8_Protein_convertases_Kexins_Furin-like"/>
    <property type="match status" value="1"/>
</dbReference>
<dbReference type="AlphaFoldDB" id="A0A8J2WNK9"/>
<comment type="similarity">
    <text evidence="1">Belongs to the peptidase S8 family. Furin subfamily.</text>
</comment>
<name>A0A8J2WNK9_9CRUS</name>
<keyword evidence="4 13" id="KW-0732">Signal</keyword>
<dbReference type="GO" id="GO:0012505">
    <property type="term" value="C:endomembrane system"/>
    <property type="evidence" value="ECO:0007669"/>
    <property type="project" value="UniProtKB-ARBA"/>
</dbReference>
<feature type="active site" description="Charge relay system" evidence="11 12">
    <location>
        <position position="224"/>
    </location>
</feature>
<dbReference type="Proteomes" id="UP000789390">
    <property type="component" value="Unassembled WGS sequence"/>
</dbReference>
<dbReference type="InterPro" id="IPR022398">
    <property type="entry name" value="Peptidase_S8_His-AS"/>
</dbReference>
<evidence type="ECO:0000256" key="6">
    <source>
        <dbReference type="ARBA" id="ARBA00022825"/>
    </source>
</evidence>
<evidence type="ECO:0000256" key="3">
    <source>
        <dbReference type="ARBA" id="ARBA00022685"/>
    </source>
</evidence>
<dbReference type="Pfam" id="PF01483">
    <property type="entry name" value="P_proprotein"/>
    <property type="match status" value="1"/>
</dbReference>
<dbReference type="Gene3D" id="3.30.70.850">
    <property type="entry name" value="Peptidase S8, pro-domain"/>
    <property type="match status" value="1"/>
</dbReference>
<dbReference type="SUPFAM" id="SSF52743">
    <property type="entry name" value="Subtilisin-like"/>
    <property type="match status" value="1"/>
</dbReference>
<dbReference type="PROSITE" id="PS51892">
    <property type="entry name" value="SUBTILASE"/>
    <property type="match status" value="1"/>
</dbReference>
<dbReference type="FunFam" id="3.40.50.200:FF:000021">
    <property type="entry name" value="Proprotein convertase subtilisin/kexin type 5a"/>
    <property type="match status" value="1"/>
</dbReference>
<keyword evidence="5 12" id="KW-0378">Hydrolase</keyword>
<feature type="chain" id="PRO_5035147358" description="P/Homo B domain-containing protein" evidence="13">
    <location>
        <begin position="24"/>
        <end position="617"/>
    </location>
</feature>
<proteinExistence type="inferred from homology"/>
<evidence type="ECO:0000313" key="15">
    <source>
        <dbReference type="EMBL" id="CAH0109880.1"/>
    </source>
</evidence>
<feature type="active site" description="Charge relay system" evidence="11 12">
    <location>
        <position position="409"/>
    </location>
</feature>
<dbReference type="GO" id="GO:0005737">
    <property type="term" value="C:cytoplasm"/>
    <property type="evidence" value="ECO:0007669"/>
    <property type="project" value="UniProtKB-ARBA"/>
</dbReference>
<evidence type="ECO:0000256" key="8">
    <source>
        <dbReference type="ARBA" id="ARBA00023145"/>
    </source>
</evidence>
<evidence type="ECO:0000256" key="13">
    <source>
        <dbReference type="SAM" id="SignalP"/>
    </source>
</evidence>
<evidence type="ECO:0000256" key="1">
    <source>
        <dbReference type="ARBA" id="ARBA00005325"/>
    </source>
</evidence>
<dbReference type="InterPro" id="IPR002884">
    <property type="entry name" value="P_dom"/>
</dbReference>
<dbReference type="GO" id="GO:0016020">
    <property type="term" value="C:membrane"/>
    <property type="evidence" value="ECO:0007669"/>
    <property type="project" value="TreeGrafter"/>
</dbReference>
<keyword evidence="3" id="KW-0165">Cleavage on pair of basic residues</keyword>
<dbReference type="FunFam" id="2.60.120.260:FF:000331">
    <property type="entry name" value="Uncharacterized protein"/>
    <property type="match status" value="1"/>
</dbReference>
<evidence type="ECO:0000313" key="16">
    <source>
        <dbReference type="Proteomes" id="UP000789390"/>
    </source>
</evidence>
<dbReference type="PROSITE" id="PS51829">
    <property type="entry name" value="P_HOMO_B"/>
    <property type="match status" value="1"/>
</dbReference>
<keyword evidence="6 12" id="KW-0720">Serine protease</keyword>